<sequence length="378" mass="43721">MYSNYNRLRCFFNITAKERLHLKVSQLNELAGVYRIYFGWMPLPVAIIAIVITIIYMKALLGAMRLKRVSRKCHVLILNRVMGDILCLLSSLTATTYCLVADHIRRQVITVIETFLLSSVWFGMVSYVSLCILKLYAVWRPLRYRQNITLKKCIYIALLSWFLFAALITYTLIVTAFIGVPKLQNWSGCQLETCFRVMHRFRNFAVVFVYTLTLGVFGVTALLVRRANHFNKLFHVKNVDTEGDFKSKFPLWKLALNVATFAILFLPYVAWAIAILTIRNYCLFFWKLPHLMRILGIIRFTLILRIVVDPIIAFKTEFQIRHGLPTWFISLSPCLGDPNHSVYREHANNSSIKSSDQISTSLTHRPTSFAIISDDDEK</sequence>
<feature type="domain" description="G-protein coupled receptors family 1 profile" evidence="6">
    <location>
        <begin position="46"/>
        <end position="313"/>
    </location>
</feature>
<feature type="transmembrane region" description="Helical" evidence="5">
    <location>
        <begin position="154"/>
        <end position="178"/>
    </location>
</feature>
<feature type="transmembrane region" description="Helical" evidence="5">
    <location>
        <begin position="204"/>
        <end position="224"/>
    </location>
</feature>
<feature type="transmembrane region" description="Helical" evidence="5">
    <location>
        <begin position="37"/>
        <end position="61"/>
    </location>
</feature>
<keyword evidence="2 5" id="KW-0812">Transmembrane</keyword>
<name>A0ABD6EB56_9BILA</name>
<dbReference type="InterPro" id="IPR017452">
    <property type="entry name" value="GPCR_Rhodpsn_7TM"/>
</dbReference>
<feature type="transmembrane region" description="Helical" evidence="5">
    <location>
        <begin position="290"/>
        <end position="308"/>
    </location>
</feature>
<evidence type="ECO:0000313" key="7">
    <source>
        <dbReference type="EMBL" id="MFH4973702.1"/>
    </source>
</evidence>
<keyword evidence="3 5" id="KW-1133">Transmembrane helix</keyword>
<dbReference type="SUPFAM" id="SSF81321">
    <property type="entry name" value="Family A G protein-coupled receptor-like"/>
    <property type="match status" value="1"/>
</dbReference>
<dbReference type="CDD" id="cd00637">
    <property type="entry name" value="7tm_classA_rhodopsin-like"/>
    <property type="match status" value="1"/>
</dbReference>
<dbReference type="Gene3D" id="1.20.1070.10">
    <property type="entry name" value="Rhodopsin 7-helix transmembrane proteins"/>
    <property type="match status" value="1"/>
</dbReference>
<dbReference type="AlphaFoldDB" id="A0ABD6EB56"/>
<evidence type="ECO:0000256" key="3">
    <source>
        <dbReference type="ARBA" id="ARBA00022989"/>
    </source>
</evidence>
<evidence type="ECO:0000313" key="8">
    <source>
        <dbReference type="Proteomes" id="UP001608902"/>
    </source>
</evidence>
<evidence type="ECO:0000256" key="1">
    <source>
        <dbReference type="ARBA" id="ARBA00004370"/>
    </source>
</evidence>
<accession>A0ABD6EB56</accession>
<dbReference type="EMBL" id="JBGFUD010000110">
    <property type="protein sequence ID" value="MFH4973702.1"/>
    <property type="molecule type" value="Genomic_DNA"/>
</dbReference>
<comment type="caution">
    <text evidence="7">The sequence shown here is derived from an EMBL/GenBank/DDBJ whole genome shotgun (WGS) entry which is preliminary data.</text>
</comment>
<evidence type="ECO:0000256" key="5">
    <source>
        <dbReference type="SAM" id="Phobius"/>
    </source>
</evidence>
<gene>
    <name evidence="7" type="ORF">AB6A40_000411</name>
</gene>
<reference evidence="7 8" key="1">
    <citation type="submission" date="2024-08" db="EMBL/GenBank/DDBJ databases">
        <title>Gnathostoma spinigerum genome.</title>
        <authorList>
            <person name="Gonzalez-Bertolin B."/>
            <person name="Monzon S."/>
            <person name="Zaballos A."/>
            <person name="Jimenez P."/>
            <person name="Dekumyoy P."/>
            <person name="Varona S."/>
            <person name="Cuesta I."/>
            <person name="Sumanam S."/>
            <person name="Adisakwattana P."/>
            <person name="Gasser R.B."/>
            <person name="Hernandez-Gonzalez A."/>
            <person name="Young N.D."/>
            <person name="Perteguer M.J."/>
        </authorList>
    </citation>
    <scope>NUCLEOTIDE SEQUENCE [LARGE SCALE GENOMIC DNA]</scope>
    <source>
        <strain evidence="7">AL3</strain>
        <tissue evidence="7">Liver</tissue>
    </source>
</reference>
<comment type="subcellular location">
    <subcellularLocation>
        <location evidence="1">Membrane</location>
    </subcellularLocation>
</comment>
<protein>
    <recommendedName>
        <fullName evidence="6">G-protein coupled receptors family 1 profile domain-containing protein</fullName>
    </recommendedName>
</protein>
<dbReference type="Proteomes" id="UP001608902">
    <property type="component" value="Unassembled WGS sequence"/>
</dbReference>
<feature type="transmembrane region" description="Helical" evidence="5">
    <location>
        <begin position="254"/>
        <end position="278"/>
    </location>
</feature>
<keyword evidence="4 5" id="KW-0472">Membrane</keyword>
<dbReference type="PROSITE" id="PS50262">
    <property type="entry name" value="G_PROTEIN_RECEP_F1_2"/>
    <property type="match status" value="1"/>
</dbReference>
<keyword evidence="8" id="KW-1185">Reference proteome</keyword>
<evidence type="ECO:0000256" key="4">
    <source>
        <dbReference type="ARBA" id="ARBA00023136"/>
    </source>
</evidence>
<proteinExistence type="predicted"/>
<feature type="transmembrane region" description="Helical" evidence="5">
    <location>
        <begin position="81"/>
        <end position="100"/>
    </location>
</feature>
<evidence type="ECO:0000256" key="2">
    <source>
        <dbReference type="ARBA" id="ARBA00022692"/>
    </source>
</evidence>
<dbReference type="GO" id="GO:0016020">
    <property type="term" value="C:membrane"/>
    <property type="evidence" value="ECO:0007669"/>
    <property type="project" value="UniProtKB-SubCell"/>
</dbReference>
<evidence type="ECO:0000259" key="6">
    <source>
        <dbReference type="PROSITE" id="PS50262"/>
    </source>
</evidence>
<organism evidence="7 8">
    <name type="scientific">Gnathostoma spinigerum</name>
    <dbReference type="NCBI Taxonomy" id="75299"/>
    <lineage>
        <taxon>Eukaryota</taxon>
        <taxon>Metazoa</taxon>
        <taxon>Ecdysozoa</taxon>
        <taxon>Nematoda</taxon>
        <taxon>Chromadorea</taxon>
        <taxon>Rhabditida</taxon>
        <taxon>Spirurina</taxon>
        <taxon>Gnathostomatomorpha</taxon>
        <taxon>Gnathostomatoidea</taxon>
        <taxon>Gnathostomatidae</taxon>
        <taxon>Gnathostoma</taxon>
    </lineage>
</organism>
<feature type="transmembrane region" description="Helical" evidence="5">
    <location>
        <begin position="120"/>
        <end position="142"/>
    </location>
</feature>